<proteinExistence type="predicted"/>
<evidence type="ECO:0000313" key="3">
    <source>
        <dbReference type="Proteomes" id="UP000030121"/>
    </source>
</evidence>
<dbReference type="eggNOG" id="ENOG502ZBUH">
    <property type="taxonomic scope" value="Bacteria"/>
</dbReference>
<keyword evidence="1" id="KW-0812">Transmembrane</keyword>
<dbReference type="RefSeq" id="WP_026981698.1">
    <property type="nucleotide sequence ID" value="NZ_JRLW01000004.1"/>
</dbReference>
<dbReference type="Proteomes" id="UP000030121">
    <property type="component" value="Unassembled WGS sequence"/>
</dbReference>
<comment type="caution">
    <text evidence="2">The sequence shown here is derived from an EMBL/GenBank/DDBJ whole genome shotgun (WGS) entry which is preliminary data.</text>
</comment>
<keyword evidence="3" id="KW-1185">Reference proteome</keyword>
<keyword evidence="1" id="KW-0472">Membrane</keyword>
<dbReference type="OrthoDB" id="1493032at2"/>
<gene>
    <name evidence="2" type="ORF">Q764_04500</name>
</gene>
<evidence type="ECO:0000256" key="1">
    <source>
        <dbReference type="SAM" id="Phobius"/>
    </source>
</evidence>
<dbReference type="InterPro" id="IPR057695">
    <property type="entry name" value="DUF7935"/>
</dbReference>
<dbReference type="STRING" id="1121899.GCA_000430025_01477"/>
<protein>
    <submittedName>
        <fullName evidence="2">Uncharacterized protein</fullName>
    </submittedName>
</protein>
<accession>A0A0A2MNK6</accession>
<reference evidence="2 3" key="1">
    <citation type="submission" date="2013-09" db="EMBL/GenBank/DDBJ databases">
        <authorList>
            <person name="Zeng Z."/>
            <person name="Chen C."/>
        </authorList>
    </citation>
    <scope>NUCLEOTIDE SEQUENCE [LARGE SCALE GENOMIC DNA]</scope>
    <source>
        <strain evidence="2 3">GH29-5</strain>
    </source>
</reference>
<keyword evidence="1" id="KW-1133">Transmembrane helix</keyword>
<name>A0A0A2MNK6_9FLAO</name>
<dbReference type="Pfam" id="PF25589">
    <property type="entry name" value="DUF7935"/>
    <property type="match status" value="1"/>
</dbReference>
<dbReference type="EMBL" id="JRLW01000004">
    <property type="protein sequence ID" value="KGO89875.1"/>
    <property type="molecule type" value="Genomic_DNA"/>
</dbReference>
<organism evidence="2 3">
    <name type="scientific">Flavobacterium suncheonense GH29-5 = DSM 17707</name>
    <dbReference type="NCBI Taxonomy" id="1121899"/>
    <lineage>
        <taxon>Bacteria</taxon>
        <taxon>Pseudomonadati</taxon>
        <taxon>Bacteroidota</taxon>
        <taxon>Flavobacteriia</taxon>
        <taxon>Flavobacteriales</taxon>
        <taxon>Flavobacteriaceae</taxon>
        <taxon>Flavobacterium</taxon>
    </lineage>
</organism>
<feature type="transmembrane region" description="Helical" evidence="1">
    <location>
        <begin position="6"/>
        <end position="27"/>
    </location>
</feature>
<dbReference type="AlphaFoldDB" id="A0A0A2MNK6"/>
<sequence length="172" mass="19765">MDYTKLIDIAAYTIPSLVTGGVAYYFFDGFVKNEKSRRRFLLHKDAQKNVLPIRLQAYERMTLFLERISPAKLVIRVAPGSSNDKNDYENLLIYHIDQEFEHNLTQQVYLSDEAWGAISTAKNTTIQMIRKAAMKAENADKLREILLSELLDREAPSTIALAYIKNEVSELF</sequence>
<evidence type="ECO:0000313" key="2">
    <source>
        <dbReference type="EMBL" id="KGO89875.1"/>
    </source>
</evidence>